<dbReference type="PANTHER" id="PTHR45266">
    <property type="entry name" value="OXALOACETATE DECARBOXYLASE ALPHA CHAIN"/>
    <property type="match status" value="1"/>
</dbReference>
<evidence type="ECO:0000313" key="11">
    <source>
        <dbReference type="Proteomes" id="UP001489509"/>
    </source>
</evidence>
<evidence type="ECO:0000256" key="5">
    <source>
        <dbReference type="ARBA" id="ARBA00023098"/>
    </source>
</evidence>
<keyword evidence="7 8" id="KW-0092">Biotin</keyword>
<evidence type="ECO:0000256" key="3">
    <source>
        <dbReference type="ARBA" id="ARBA00022516"/>
    </source>
</evidence>
<dbReference type="PANTHER" id="PTHR45266:SF3">
    <property type="entry name" value="OXALOACETATE DECARBOXYLASE ALPHA CHAIN"/>
    <property type="match status" value="1"/>
</dbReference>
<proteinExistence type="predicted"/>
<dbReference type="PROSITE" id="PS50968">
    <property type="entry name" value="BIOTINYL_LIPOYL"/>
    <property type="match status" value="1"/>
</dbReference>
<feature type="domain" description="Lipoyl-binding" evidence="9">
    <location>
        <begin position="77"/>
        <end position="153"/>
    </location>
</feature>
<evidence type="ECO:0000256" key="4">
    <source>
        <dbReference type="ARBA" id="ARBA00022832"/>
    </source>
</evidence>
<dbReference type="Proteomes" id="UP001489509">
    <property type="component" value="Unassembled WGS sequence"/>
</dbReference>
<accession>A0ABV1DZF6</accession>
<comment type="pathway">
    <text evidence="1 8">Lipid metabolism; fatty acid biosynthesis.</text>
</comment>
<organism evidence="10 11">
    <name type="scientific">Solibaculum intestinale</name>
    <dbReference type="NCBI Taxonomy" id="3133165"/>
    <lineage>
        <taxon>Bacteria</taxon>
        <taxon>Bacillati</taxon>
        <taxon>Bacillota</taxon>
        <taxon>Clostridia</taxon>
        <taxon>Eubacteriales</taxon>
        <taxon>Oscillospiraceae</taxon>
        <taxon>Solibaculum</taxon>
    </lineage>
</organism>
<evidence type="ECO:0000256" key="2">
    <source>
        <dbReference type="ARBA" id="ARBA00017562"/>
    </source>
</evidence>
<dbReference type="RefSeq" id="WP_349218361.1">
    <property type="nucleotide sequence ID" value="NZ_JBBMFD010000004.1"/>
</dbReference>
<evidence type="ECO:0000259" key="9">
    <source>
        <dbReference type="PROSITE" id="PS50968"/>
    </source>
</evidence>
<dbReference type="CDD" id="cd06850">
    <property type="entry name" value="biotinyl_domain"/>
    <property type="match status" value="1"/>
</dbReference>
<name>A0ABV1DZF6_9FIRM</name>
<gene>
    <name evidence="10" type="primary">accB</name>
    <name evidence="10" type="ORF">WMO26_04200</name>
</gene>
<comment type="caution">
    <text evidence="10">The sequence shown here is derived from an EMBL/GenBank/DDBJ whole genome shotgun (WGS) entry which is preliminary data.</text>
</comment>
<reference evidence="10 11" key="1">
    <citation type="submission" date="2024-03" db="EMBL/GenBank/DDBJ databases">
        <title>Human intestinal bacterial collection.</title>
        <authorList>
            <person name="Pauvert C."/>
            <person name="Hitch T.C.A."/>
            <person name="Clavel T."/>
        </authorList>
    </citation>
    <scope>NUCLEOTIDE SEQUENCE [LARGE SCALE GENOMIC DNA]</scope>
    <source>
        <strain evidence="10 11">CLA-JM-H44</strain>
    </source>
</reference>
<evidence type="ECO:0000256" key="7">
    <source>
        <dbReference type="ARBA" id="ARBA00023267"/>
    </source>
</evidence>
<keyword evidence="3 8" id="KW-0444">Lipid biosynthesis</keyword>
<sequence length="153" mass="16251">MDIKQLRSLAKIMEDTGLSVLEVTEGDLNIHFERPTAGFAPMILPAAAPASASAAPAAAPAASSEVPATQPVDFNNITEVKSPMVGVFYDSPSPDAEPYVKVGSKVKKGDVLCIIEAMKLMNEITAQVDGEIVDVCAQNGQVVEYNQPLFKIF</sequence>
<dbReference type="NCBIfam" id="TIGR00531">
    <property type="entry name" value="BCCP"/>
    <property type="match status" value="1"/>
</dbReference>
<dbReference type="SUPFAM" id="SSF51230">
    <property type="entry name" value="Single hybrid motif"/>
    <property type="match status" value="1"/>
</dbReference>
<evidence type="ECO:0000256" key="1">
    <source>
        <dbReference type="ARBA" id="ARBA00005194"/>
    </source>
</evidence>
<dbReference type="PROSITE" id="PS00188">
    <property type="entry name" value="BIOTIN"/>
    <property type="match status" value="1"/>
</dbReference>
<evidence type="ECO:0000256" key="8">
    <source>
        <dbReference type="RuleBase" id="RU364072"/>
    </source>
</evidence>
<evidence type="ECO:0000256" key="6">
    <source>
        <dbReference type="ARBA" id="ARBA00023160"/>
    </source>
</evidence>
<dbReference type="InterPro" id="IPR000089">
    <property type="entry name" value="Biotin_lipoyl"/>
</dbReference>
<dbReference type="InterPro" id="IPR050709">
    <property type="entry name" value="Biotin_Carboxyl_Carrier/Decarb"/>
</dbReference>
<evidence type="ECO:0000313" key="10">
    <source>
        <dbReference type="EMBL" id="MEQ2440024.1"/>
    </source>
</evidence>
<dbReference type="InterPro" id="IPR001249">
    <property type="entry name" value="AcCoA_biotinCC"/>
</dbReference>
<comment type="function">
    <text evidence="8">This protein is a component of the acetyl coenzyme A carboxylase complex; first, biotin carboxylase catalyzes the carboxylation of the carrier protein and then the transcarboxylase transfers the carboxyl group to form malonyl-CoA.</text>
</comment>
<dbReference type="Gene3D" id="2.40.50.100">
    <property type="match status" value="1"/>
</dbReference>
<dbReference type="PRINTS" id="PR01071">
    <property type="entry name" value="ACOABIOTINCC"/>
</dbReference>
<keyword evidence="10" id="KW-0436">Ligase</keyword>
<protein>
    <recommendedName>
        <fullName evidence="2 8">Biotin carboxyl carrier protein of acetyl-CoA carboxylase</fullName>
    </recommendedName>
</protein>
<dbReference type="EMBL" id="JBBMFD010000004">
    <property type="protein sequence ID" value="MEQ2440024.1"/>
    <property type="molecule type" value="Genomic_DNA"/>
</dbReference>
<dbReference type="Pfam" id="PF00364">
    <property type="entry name" value="Biotin_lipoyl"/>
    <property type="match status" value="1"/>
</dbReference>
<keyword evidence="5 8" id="KW-0443">Lipid metabolism</keyword>
<keyword evidence="6 8" id="KW-0275">Fatty acid biosynthesis</keyword>
<keyword evidence="4 8" id="KW-0276">Fatty acid metabolism</keyword>
<dbReference type="InterPro" id="IPR001882">
    <property type="entry name" value="Biotin_BS"/>
</dbReference>
<dbReference type="GO" id="GO:0003989">
    <property type="term" value="F:acetyl-CoA carboxylase activity"/>
    <property type="evidence" value="ECO:0007669"/>
    <property type="project" value="UniProtKB-EC"/>
</dbReference>
<dbReference type="InterPro" id="IPR011053">
    <property type="entry name" value="Single_hybrid_motif"/>
</dbReference>
<keyword evidence="11" id="KW-1185">Reference proteome</keyword>